<gene>
    <name evidence="3" type="ORF">BIT28_15235</name>
</gene>
<dbReference type="InterPro" id="IPR011042">
    <property type="entry name" value="6-blade_b-propeller_TolB-like"/>
</dbReference>
<sequence length="698" mass="77161">MGIEFQSYIGSVGAQLPKLPCPVEGNVSLNTPVGSCLDHFGNVWLADTAHNRILVFDSELNHVLAQFGSTGEGPQQFNMPFRLLAHPAKNWIYVSDIGNQRIHILHYDANLSVQSIHQFGNEVEVGLKGPNGLAFYQGELCVADEFYEGAGGASRLAIFSEAGQYLRSIHEIEGGKEPIHLLWPQGLSMDDDGFLYVANTGFDTVVRCDWHGKGRPFAGNGKCYLDGLELARDVSVIQNRILIPGAKANAISIYDIDGELQGMLDGFFAPIQITQMNNRDQLLITEPILASLQLHHVSLPSFSEQFAGKSYIGESKVVKTVGDDRGSPGQFHFVTAVAGGITQSNHKHYRQKYPLIENWLSHQFSLQEQFFKAMQPAGMPSWLNLAVTAQSEWVQRWQQTWLRVIMNDRFEDPKTLLWMVDAGNYQLQASDNGHADSASPVSLPMLPGSLGIAAYKPKVPLPGQVDHEVPMIVVGNYLSGIVSLLQYDSRIGELVPYTFFGGLGAEPWQLNKPQGITIDPSTNDILIADSGNHRISRWRIDSEGEPGLVGVFGKLGAEHGEFHTPSDIAATPNGLIYITDQFNNRIEVYDADNQWKWSFGQEGYGASNDNFLLPTSIDYDSGHLFISDLVNRSIKVFDLEGNFVDSFSGFGADPGKGQLWMPYLLHVNNSKVYLPDCALNRINVYHFDKSKKLAEVSG</sequence>
<name>A0A1Q9G913_9GAMM</name>
<dbReference type="SUPFAM" id="SSF101898">
    <property type="entry name" value="NHL repeat"/>
    <property type="match status" value="1"/>
</dbReference>
<dbReference type="PANTHER" id="PTHR24104">
    <property type="entry name" value="E3 UBIQUITIN-PROTEIN LIGASE NHLRC1-RELATED"/>
    <property type="match status" value="1"/>
</dbReference>
<organism evidence="3 4">
    <name type="scientific">Photobacterium proteolyticum</name>
    <dbReference type="NCBI Taxonomy" id="1903952"/>
    <lineage>
        <taxon>Bacteria</taxon>
        <taxon>Pseudomonadati</taxon>
        <taxon>Pseudomonadota</taxon>
        <taxon>Gammaproteobacteria</taxon>
        <taxon>Vibrionales</taxon>
        <taxon>Vibrionaceae</taxon>
        <taxon>Photobacterium</taxon>
    </lineage>
</organism>
<evidence type="ECO:0000256" key="2">
    <source>
        <dbReference type="PROSITE-ProRule" id="PRU00504"/>
    </source>
</evidence>
<reference evidence="3 4" key="1">
    <citation type="submission" date="2016-09" db="EMBL/GenBank/DDBJ databases">
        <title>Photobacterium proteolyticum sp. nov. a protease producing bacterium isolated from ocean sediments of Laizhou Bay.</title>
        <authorList>
            <person name="Li Y."/>
        </authorList>
    </citation>
    <scope>NUCLEOTIDE SEQUENCE [LARGE SCALE GENOMIC DNA]</scope>
    <source>
        <strain evidence="3 4">13-12</strain>
    </source>
</reference>
<evidence type="ECO:0000313" key="4">
    <source>
        <dbReference type="Proteomes" id="UP000186905"/>
    </source>
</evidence>
<dbReference type="Gene3D" id="2.120.10.30">
    <property type="entry name" value="TolB, C-terminal domain"/>
    <property type="match status" value="3"/>
</dbReference>
<dbReference type="AlphaFoldDB" id="A0A1Q9G913"/>
<dbReference type="PANTHER" id="PTHR24104:SF25">
    <property type="entry name" value="PROTEIN LIN-41"/>
    <property type="match status" value="1"/>
</dbReference>
<dbReference type="InterPro" id="IPR050952">
    <property type="entry name" value="TRIM-NHL_E3_ligases"/>
</dbReference>
<comment type="caution">
    <text evidence="3">The sequence shown here is derived from an EMBL/GenBank/DDBJ whole genome shotgun (WGS) entry which is preliminary data.</text>
</comment>
<dbReference type="STRING" id="1903952.BIT28_15235"/>
<feature type="repeat" description="NHL" evidence="2">
    <location>
        <begin position="549"/>
        <end position="592"/>
    </location>
</feature>
<keyword evidence="4" id="KW-1185">Reference proteome</keyword>
<evidence type="ECO:0000313" key="3">
    <source>
        <dbReference type="EMBL" id="OLQ70770.1"/>
    </source>
</evidence>
<evidence type="ECO:0000256" key="1">
    <source>
        <dbReference type="ARBA" id="ARBA00022737"/>
    </source>
</evidence>
<evidence type="ECO:0008006" key="5">
    <source>
        <dbReference type="Google" id="ProtNLM"/>
    </source>
</evidence>
<dbReference type="PROSITE" id="PS51125">
    <property type="entry name" value="NHL"/>
    <property type="match status" value="3"/>
</dbReference>
<dbReference type="SUPFAM" id="SSF63825">
    <property type="entry name" value="YWTD domain"/>
    <property type="match status" value="1"/>
</dbReference>
<dbReference type="CDD" id="cd05819">
    <property type="entry name" value="NHL"/>
    <property type="match status" value="2"/>
</dbReference>
<proteinExistence type="predicted"/>
<dbReference type="EMBL" id="MJIL01000096">
    <property type="protein sequence ID" value="OLQ70770.1"/>
    <property type="molecule type" value="Genomic_DNA"/>
</dbReference>
<dbReference type="RefSeq" id="WP_075767690.1">
    <property type="nucleotide sequence ID" value="NZ_MJIL01000096.1"/>
</dbReference>
<dbReference type="Pfam" id="PF01436">
    <property type="entry name" value="NHL"/>
    <property type="match status" value="1"/>
</dbReference>
<keyword evidence="1" id="KW-0677">Repeat</keyword>
<accession>A0A1Q9G913</accession>
<protein>
    <recommendedName>
        <fullName evidence="5">6-bladed beta-propeller</fullName>
    </recommendedName>
</protein>
<dbReference type="Proteomes" id="UP000186905">
    <property type="component" value="Unassembled WGS sequence"/>
</dbReference>
<dbReference type="InterPro" id="IPR001258">
    <property type="entry name" value="NHL_repeat"/>
</dbReference>
<dbReference type="GO" id="GO:0008270">
    <property type="term" value="F:zinc ion binding"/>
    <property type="evidence" value="ECO:0007669"/>
    <property type="project" value="UniProtKB-KW"/>
</dbReference>
<feature type="repeat" description="NHL" evidence="2">
    <location>
        <begin position="498"/>
        <end position="535"/>
    </location>
</feature>
<feature type="repeat" description="NHL" evidence="2">
    <location>
        <begin position="64"/>
        <end position="108"/>
    </location>
</feature>
<dbReference type="OrthoDB" id="5798956at2"/>